<proteinExistence type="predicted"/>
<organism evidence="1 2">
    <name type="scientific">Devosia psychrophila</name>
    <dbReference type="NCBI Taxonomy" id="728005"/>
    <lineage>
        <taxon>Bacteria</taxon>
        <taxon>Pseudomonadati</taxon>
        <taxon>Pseudomonadota</taxon>
        <taxon>Alphaproteobacteria</taxon>
        <taxon>Hyphomicrobiales</taxon>
        <taxon>Devosiaceae</taxon>
        <taxon>Devosia</taxon>
    </lineage>
</organism>
<sequence>MLQAQCLTLHDCESLMTSTNPFPNDPDRSAIWTMLVKRDIAAFVAADWAQVDGDFVKEGFLGINGKKSGNPDEWRISFPTLEAYRDDWIRQARESQKLEYAEDVLEGIHRATKLTDIEITGDIAIARKKFDGEIALKDGSKDVLNWQTLYFCRKVDGVWKLTGFVGYLPRVMG</sequence>
<dbReference type="InterPro" id="IPR032710">
    <property type="entry name" value="NTF2-like_dom_sf"/>
</dbReference>
<evidence type="ECO:0008006" key="3">
    <source>
        <dbReference type="Google" id="ProtNLM"/>
    </source>
</evidence>
<gene>
    <name evidence="1" type="ORF">SAMN04488059_11265</name>
</gene>
<dbReference type="EMBL" id="FOMB01000012">
    <property type="protein sequence ID" value="SFC83923.1"/>
    <property type="molecule type" value="Genomic_DNA"/>
</dbReference>
<dbReference type="AlphaFoldDB" id="A0A1I1MMT7"/>
<accession>A0A1I1MMT7</accession>
<dbReference type="SUPFAM" id="SSF54427">
    <property type="entry name" value="NTF2-like"/>
    <property type="match status" value="1"/>
</dbReference>
<dbReference type="Proteomes" id="UP000182258">
    <property type="component" value="Unassembled WGS sequence"/>
</dbReference>
<name>A0A1I1MMT7_9HYPH</name>
<evidence type="ECO:0000313" key="2">
    <source>
        <dbReference type="Proteomes" id="UP000182258"/>
    </source>
</evidence>
<dbReference type="Gene3D" id="3.10.450.50">
    <property type="match status" value="1"/>
</dbReference>
<dbReference type="STRING" id="728005.SAMN04488059_11265"/>
<protein>
    <recommendedName>
        <fullName evidence="3">SnoaL-like domain-containing protein</fullName>
    </recommendedName>
</protein>
<reference evidence="1 2" key="1">
    <citation type="submission" date="2016-10" db="EMBL/GenBank/DDBJ databases">
        <authorList>
            <person name="de Groot N.N."/>
        </authorList>
    </citation>
    <scope>NUCLEOTIDE SEQUENCE [LARGE SCALE GENOMIC DNA]</scope>
    <source>
        <strain evidence="1 2">CGMCC 1.10210</strain>
    </source>
</reference>
<evidence type="ECO:0000313" key="1">
    <source>
        <dbReference type="EMBL" id="SFC83923.1"/>
    </source>
</evidence>